<name>A0A9X3WF35_9BACI</name>
<sequence>MLKKKLFNLSTFLILTLAFFSVNPISSLAADQSDCSSDGVRCQEVEMFQGEKSASTNSIYVSKGSYIYWGASTYDDSQFQVGAYLYDPDLNLIGEIGVAGSGGIDWDQIRAEQSGDYFVVLKSGDSSQGRSHAYAYLETYY</sequence>
<evidence type="ECO:0000313" key="2">
    <source>
        <dbReference type="EMBL" id="MDC3418647.1"/>
    </source>
</evidence>
<comment type="caution">
    <text evidence="2">The sequence shown here is derived from an EMBL/GenBank/DDBJ whole genome shotgun (WGS) entry which is preliminary data.</text>
</comment>
<accession>A0A9X3WF35</accession>
<dbReference type="RefSeq" id="WP_272447717.1">
    <property type="nucleotide sequence ID" value="NZ_JAMQKC010000037.1"/>
</dbReference>
<keyword evidence="3" id="KW-1185">Reference proteome</keyword>
<dbReference type="AlphaFoldDB" id="A0A9X3WF35"/>
<organism evidence="2 3">
    <name type="scientific">Aquibacillus salsiterrae</name>
    <dbReference type="NCBI Taxonomy" id="2950439"/>
    <lineage>
        <taxon>Bacteria</taxon>
        <taxon>Bacillati</taxon>
        <taxon>Bacillota</taxon>
        <taxon>Bacilli</taxon>
        <taxon>Bacillales</taxon>
        <taxon>Bacillaceae</taxon>
        <taxon>Aquibacillus</taxon>
    </lineage>
</organism>
<dbReference type="Proteomes" id="UP001145069">
    <property type="component" value="Unassembled WGS sequence"/>
</dbReference>
<reference evidence="2" key="1">
    <citation type="submission" date="2022-06" db="EMBL/GenBank/DDBJ databases">
        <title>Aquibacillus sp. a new bacterium isolated from soil saline samples.</title>
        <authorList>
            <person name="Galisteo C."/>
            <person name="De La Haba R."/>
            <person name="Sanchez-Porro C."/>
            <person name="Ventosa A."/>
        </authorList>
    </citation>
    <scope>NUCLEOTIDE SEQUENCE</scope>
    <source>
        <strain evidence="2">3ASR75-54</strain>
    </source>
</reference>
<evidence type="ECO:0000256" key="1">
    <source>
        <dbReference type="SAM" id="SignalP"/>
    </source>
</evidence>
<feature type="signal peptide" evidence="1">
    <location>
        <begin position="1"/>
        <end position="29"/>
    </location>
</feature>
<protein>
    <submittedName>
        <fullName evidence="2">Uncharacterized protein</fullName>
    </submittedName>
</protein>
<dbReference type="EMBL" id="JAMQKC010000037">
    <property type="protein sequence ID" value="MDC3418647.1"/>
    <property type="molecule type" value="Genomic_DNA"/>
</dbReference>
<proteinExistence type="predicted"/>
<gene>
    <name evidence="2" type="ORF">NC799_17455</name>
</gene>
<keyword evidence="1" id="KW-0732">Signal</keyword>
<evidence type="ECO:0000313" key="3">
    <source>
        <dbReference type="Proteomes" id="UP001145069"/>
    </source>
</evidence>
<feature type="chain" id="PRO_5040991794" evidence="1">
    <location>
        <begin position="30"/>
        <end position="141"/>
    </location>
</feature>